<evidence type="ECO:0000256" key="1">
    <source>
        <dbReference type="ARBA" id="ARBA00004141"/>
    </source>
</evidence>
<feature type="transmembrane region" description="Helical" evidence="7">
    <location>
        <begin position="184"/>
        <end position="203"/>
    </location>
</feature>
<proteinExistence type="predicted"/>
<feature type="transmembrane region" description="Helical" evidence="7">
    <location>
        <begin position="144"/>
        <end position="164"/>
    </location>
</feature>
<dbReference type="EMBL" id="CH916367">
    <property type="protein sequence ID" value="EDW02610.1"/>
    <property type="molecule type" value="Genomic_DNA"/>
</dbReference>
<keyword evidence="3 7" id="KW-0812">Transmembrane</keyword>
<dbReference type="eggNOG" id="KOG2532">
    <property type="taxonomic scope" value="Eukaryota"/>
</dbReference>
<keyword evidence="5 7" id="KW-1133">Transmembrane helix</keyword>
<evidence type="ECO:0000256" key="6">
    <source>
        <dbReference type="ARBA" id="ARBA00023136"/>
    </source>
</evidence>
<dbReference type="SUPFAM" id="SSF103473">
    <property type="entry name" value="MFS general substrate transporter"/>
    <property type="match status" value="1"/>
</dbReference>
<keyword evidence="6 7" id="KW-0472">Membrane</keyword>
<dbReference type="InterPro" id="IPR020846">
    <property type="entry name" value="MFS_dom"/>
</dbReference>
<protein>
    <submittedName>
        <fullName evidence="9">GH19795</fullName>
    </submittedName>
</protein>
<sequence>MKPRERSSLGTYVYMGAQCGTIVMLSTSGILAAFAGWPSIFYISGGLGMVWVVGYCLRGANSPAVSKNMSIEEKELIEMAQTSEVATKLEPPKESIPTPWKRFFTSPAFLALIATHCAANWGYWTLLTQIPSYMKNVLGKDITANALLSSLPYIMMVVFGFFFVRLSKLLQKQTSISRSLSRKLFNTIGQFIPMLLLVALGYVPQGRDTLAVVLLSLTVGTNAAIDLGFIINHIDLSPNFAGVLMGISNGFATLMSICGPLLVGIIVKNQRDVIQWRIVFFIAAGFYLVGNGLFLIFGRGDIQEWNDPTAKTCHSSLPQPESERKMAEDF</sequence>
<dbReference type="InterPro" id="IPR036259">
    <property type="entry name" value="MFS_trans_sf"/>
</dbReference>
<dbReference type="InterPro" id="IPR050382">
    <property type="entry name" value="MFS_Na/Anion_cotransporter"/>
</dbReference>
<evidence type="ECO:0000256" key="2">
    <source>
        <dbReference type="ARBA" id="ARBA00022448"/>
    </source>
</evidence>
<dbReference type="GO" id="GO:0015293">
    <property type="term" value="F:symporter activity"/>
    <property type="evidence" value="ECO:0007669"/>
    <property type="project" value="UniProtKB-KW"/>
</dbReference>
<evidence type="ECO:0000256" key="3">
    <source>
        <dbReference type="ARBA" id="ARBA00022692"/>
    </source>
</evidence>
<feature type="transmembrane region" description="Helical" evidence="7">
    <location>
        <begin position="40"/>
        <end position="57"/>
    </location>
</feature>
<dbReference type="FunFam" id="1.20.1250.20:FF:000003">
    <property type="entry name" value="Solute carrier family 17 member 3"/>
    <property type="match status" value="1"/>
</dbReference>
<organism evidence="10">
    <name type="scientific">Drosophila grimshawi</name>
    <name type="common">Hawaiian fruit fly</name>
    <name type="synonym">Idiomyia grimshawi</name>
    <dbReference type="NCBI Taxonomy" id="7222"/>
    <lineage>
        <taxon>Eukaryota</taxon>
        <taxon>Metazoa</taxon>
        <taxon>Ecdysozoa</taxon>
        <taxon>Arthropoda</taxon>
        <taxon>Hexapoda</taxon>
        <taxon>Insecta</taxon>
        <taxon>Pterygota</taxon>
        <taxon>Neoptera</taxon>
        <taxon>Endopterygota</taxon>
        <taxon>Diptera</taxon>
        <taxon>Brachycera</taxon>
        <taxon>Muscomorpha</taxon>
        <taxon>Ephydroidea</taxon>
        <taxon>Drosophilidae</taxon>
        <taxon>Drosophila</taxon>
        <taxon>Hawaiian Drosophila</taxon>
    </lineage>
</organism>
<dbReference type="Pfam" id="PF07690">
    <property type="entry name" value="MFS_1"/>
    <property type="match status" value="1"/>
</dbReference>
<dbReference type="PROSITE" id="PS50850">
    <property type="entry name" value="MFS"/>
    <property type="match status" value="1"/>
</dbReference>
<dbReference type="PANTHER" id="PTHR11662">
    <property type="entry name" value="SOLUTE CARRIER FAMILY 17"/>
    <property type="match status" value="1"/>
</dbReference>
<evidence type="ECO:0000256" key="4">
    <source>
        <dbReference type="ARBA" id="ARBA00022847"/>
    </source>
</evidence>
<evidence type="ECO:0000313" key="9">
    <source>
        <dbReference type="EMBL" id="EDW02610.1"/>
    </source>
</evidence>
<keyword evidence="2" id="KW-0813">Transport</keyword>
<comment type="subcellular location">
    <subcellularLocation>
        <location evidence="1">Membrane</location>
        <topology evidence="1">Multi-pass membrane protein</topology>
    </subcellularLocation>
</comment>
<dbReference type="STRING" id="7222.B4JA23"/>
<feature type="transmembrane region" description="Helical" evidence="7">
    <location>
        <begin position="209"/>
        <end position="231"/>
    </location>
</feature>
<feature type="transmembrane region" description="Helical" evidence="7">
    <location>
        <begin position="12"/>
        <end position="34"/>
    </location>
</feature>
<dbReference type="InParanoid" id="B4JA23"/>
<keyword evidence="10" id="KW-1185">Reference proteome</keyword>
<dbReference type="AlphaFoldDB" id="B4JA23"/>
<feature type="transmembrane region" description="Helical" evidence="7">
    <location>
        <begin position="243"/>
        <end position="266"/>
    </location>
</feature>
<feature type="domain" description="Major facilitator superfamily (MFS) profile" evidence="8">
    <location>
        <begin position="1"/>
        <end position="302"/>
    </location>
</feature>
<dbReference type="InterPro" id="IPR011701">
    <property type="entry name" value="MFS"/>
</dbReference>
<dbReference type="OMA" id="TATHCAS"/>
<name>B4JA23_DROGR</name>
<accession>B4JA23</accession>
<feature type="transmembrane region" description="Helical" evidence="7">
    <location>
        <begin position="278"/>
        <end position="297"/>
    </location>
</feature>
<reference evidence="9 10" key="1">
    <citation type="journal article" date="2007" name="Nature">
        <title>Evolution of genes and genomes on the Drosophila phylogeny.</title>
        <authorList>
            <consortium name="Drosophila 12 Genomes Consortium"/>
            <person name="Clark A.G."/>
            <person name="Eisen M.B."/>
            <person name="Smith D.R."/>
            <person name="Bergman C.M."/>
            <person name="Oliver B."/>
            <person name="Markow T.A."/>
            <person name="Kaufman T.C."/>
            <person name="Kellis M."/>
            <person name="Gelbart W."/>
            <person name="Iyer V.N."/>
            <person name="Pollard D.A."/>
            <person name="Sackton T.B."/>
            <person name="Larracuente A.M."/>
            <person name="Singh N.D."/>
            <person name="Abad J.P."/>
            <person name="Abt D.N."/>
            <person name="Adryan B."/>
            <person name="Aguade M."/>
            <person name="Akashi H."/>
            <person name="Anderson W.W."/>
            <person name="Aquadro C.F."/>
            <person name="Ardell D.H."/>
            <person name="Arguello R."/>
            <person name="Artieri C.G."/>
            <person name="Barbash D.A."/>
            <person name="Barker D."/>
            <person name="Barsanti P."/>
            <person name="Batterham P."/>
            <person name="Batzoglou S."/>
            <person name="Begun D."/>
            <person name="Bhutkar A."/>
            <person name="Blanco E."/>
            <person name="Bosak S.A."/>
            <person name="Bradley R.K."/>
            <person name="Brand A.D."/>
            <person name="Brent M.R."/>
            <person name="Brooks A.N."/>
            <person name="Brown R.H."/>
            <person name="Butlin R.K."/>
            <person name="Caggese C."/>
            <person name="Calvi B.R."/>
            <person name="Bernardo de Carvalho A."/>
            <person name="Caspi A."/>
            <person name="Castrezana S."/>
            <person name="Celniker S.E."/>
            <person name="Chang J.L."/>
            <person name="Chapple C."/>
            <person name="Chatterji S."/>
            <person name="Chinwalla A."/>
            <person name="Civetta A."/>
            <person name="Clifton S.W."/>
            <person name="Comeron J.M."/>
            <person name="Costello J.C."/>
            <person name="Coyne J.A."/>
            <person name="Daub J."/>
            <person name="David R.G."/>
            <person name="Delcher A.L."/>
            <person name="Delehaunty K."/>
            <person name="Do C.B."/>
            <person name="Ebling H."/>
            <person name="Edwards K."/>
            <person name="Eickbush T."/>
            <person name="Evans J.D."/>
            <person name="Filipski A."/>
            <person name="Findeiss S."/>
            <person name="Freyhult E."/>
            <person name="Fulton L."/>
            <person name="Fulton R."/>
            <person name="Garcia A.C."/>
            <person name="Gardiner A."/>
            <person name="Garfield D.A."/>
            <person name="Garvin B.E."/>
            <person name="Gibson G."/>
            <person name="Gilbert D."/>
            <person name="Gnerre S."/>
            <person name="Godfrey J."/>
            <person name="Good R."/>
            <person name="Gotea V."/>
            <person name="Gravely B."/>
            <person name="Greenberg A.J."/>
            <person name="Griffiths-Jones S."/>
            <person name="Gross S."/>
            <person name="Guigo R."/>
            <person name="Gustafson E.A."/>
            <person name="Haerty W."/>
            <person name="Hahn M.W."/>
            <person name="Halligan D.L."/>
            <person name="Halpern A.L."/>
            <person name="Halter G.M."/>
            <person name="Han M.V."/>
            <person name="Heger A."/>
            <person name="Hillier L."/>
            <person name="Hinrichs A.S."/>
            <person name="Holmes I."/>
            <person name="Hoskins R.A."/>
            <person name="Hubisz M.J."/>
            <person name="Hultmark D."/>
            <person name="Huntley M.A."/>
            <person name="Jaffe D.B."/>
            <person name="Jagadeeshan S."/>
            <person name="Jeck W.R."/>
            <person name="Johnson J."/>
            <person name="Jones C.D."/>
            <person name="Jordan W.C."/>
            <person name="Karpen G.H."/>
            <person name="Kataoka E."/>
            <person name="Keightley P.D."/>
            <person name="Kheradpour P."/>
            <person name="Kirkness E.F."/>
            <person name="Koerich L.B."/>
            <person name="Kristiansen K."/>
            <person name="Kudrna D."/>
            <person name="Kulathinal R.J."/>
            <person name="Kumar S."/>
            <person name="Kwok R."/>
            <person name="Lander E."/>
            <person name="Langley C.H."/>
            <person name="Lapoint R."/>
            <person name="Lazzaro B.P."/>
            <person name="Lee S.J."/>
            <person name="Levesque L."/>
            <person name="Li R."/>
            <person name="Lin C.F."/>
            <person name="Lin M.F."/>
            <person name="Lindblad-Toh K."/>
            <person name="Llopart A."/>
            <person name="Long M."/>
            <person name="Low L."/>
            <person name="Lozovsky E."/>
            <person name="Lu J."/>
            <person name="Luo M."/>
            <person name="Machado C.A."/>
            <person name="Makalowski W."/>
            <person name="Marzo M."/>
            <person name="Matsuda M."/>
            <person name="Matzkin L."/>
            <person name="McAllister B."/>
            <person name="McBride C.S."/>
            <person name="McKernan B."/>
            <person name="McKernan K."/>
            <person name="Mendez-Lago M."/>
            <person name="Minx P."/>
            <person name="Mollenhauer M.U."/>
            <person name="Montooth K."/>
            <person name="Mount S.M."/>
            <person name="Mu X."/>
            <person name="Myers E."/>
            <person name="Negre B."/>
            <person name="Newfeld S."/>
            <person name="Nielsen R."/>
            <person name="Noor M.A."/>
            <person name="O'Grady P."/>
            <person name="Pachter L."/>
            <person name="Papaceit M."/>
            <person name="Parisi M.J."/>
            <person name="Parisi M."/>
            <person name="Parts L."/>
            <person name="Pedersen J.S."/>
            <person name="Pesole G."/>
            <person name="Phillippy A.M."/>
            <person name="Ponting C.P."/>
            <person name="Pop M."/>
            <person name="Porcelli D."/>
            <person name="Powell J.R."/>
            <person name="Prohaska S."/>
            <person name="Pruitt K."/>
            <person name="Puig M."/>
            <person name="Quesneville H."/>
            <person name="Ram K.R."/>
            <person name="Rand D."/>
            <person name="Rasmussen M.D."/>
            <person name="Reed L.K."/>
            <person name="Reenan R."/>
            <person name="Reily A."/>
            <person name="Remington K.A."/>
            <person name="Rieger T.T."/>
            <person name="Ritchie M.G."/>
            <person name="Robin C."/>
            <person name="Rogers Y.H."/>
            <person name="Rohde C."/>
            <person name="Rozas J."/>
            <person name="Rubenfield M.J."/>
            <person name="Ruiz A."/>
            <person name="Russo S."/>
            <person name="Salzberg S.L."/>
            <person name="Sanchez-Gracia A."/>
            <person name="Saranga D.J."/>
            <person name="Sato H."/>
            <person name="Schaeffer S.W."/>
            <person name="Schatz M.C."/>
            <person name="Schlenke T."/>
            <person name="Schwartz R."/>
            <person name="Segarra C."/>
            <person name="Singh R.S."/>
            <person name="Sirot L."/>
            <person name="Sirota M."/>
            <person name="Sisneros N.B."/>
            <person name="Smith C.D."/>
            <person name="Smith T.F."/>
            <person name="Spieth J."/>
            <person name="Stage D.E."/>
            <person name="Stark A."/>
            <person name="Stephan W."/>
            <person name="Strausberg R.L."/>
            <person name="Strempel S."/>
            <person name="Sturgill D."/>
            <person name="Sutton G."/>
            <person name="Sutton G.G."/>
            <person name="Tao W."/>
            <person name="Teichmann S."/>
            <person name="Tobari Y.N."/>
            <person name="Tomimura Y."/>
            <person name="Tsolas J.M."/>
            <person name="Valente V.L."/>
            <person name="Venter E."/>
            <person name="Venter J.C."/>
            <person name="Vicario S."/>
            <person name="Vieira F.G."/>
            <person name="Vilella A.J."/>
            <person name="Villasante A."/>
            <person name="Walenz B."/>
            <person name="Wang J."/>
            <person name="Wasserman M."/>
            <person name="Watts T."/>
            <person name="Wilson D."/>
            <person name="Wilson R.K."/>
            <person name="Wing R.A."/>
            <person name="Wolfner M.F."/>
            <person name="Wong A."/>
            <person name="Wong G.K."/>
            <person name="Wu C.I."/>
            <person name="Wu G."/>
            <person name="Yamamoto D."/>
            <person name="Yang H.P."/>
            <person name="Yang S.P."/>
            <person name="Yorke J.A."/>
            <person name="Yoshida K."/>
            <person name="Zdobnov E."/>
            <person name="Zhang P."/>
            <person name="Zhang Y."/>
            <person name="Zimin A.V."/>
            <person name="Baldwin J."/>
            <person name="Abdouelleil A."/>
            <person name="Abdulkadir J."/>
            <person name="Abebe A."/>
            <person name="Abera B."/>
            <person name="Abreu J."/>
            <person name="Acer S.C."/>
            <person name="Aftuck L."/>
            <person name="Alexander A."/>
            <person name="An P."/>
            <person name="Anderson E."/>
            <person name="Anderson S."/>
            <person name="Arachi H."/>
            <person name="Azer M."/>
            <person name="Bachantsang P."/>
            <person name="Barry A."/>
            <person name="Bayul T."/>
            <person name="Berlin A."/>
            <person name="Bessette D."/>
            <person name="Bloom T."/>
            <person name="Blye J."/>
            <person name="Boguslavskiy L."/>
            <person name="Bonnet C."/>
            <person name="Boukhgalter B."/>
            <person name="Bourzgui I."/>
            <person name="Brown A."/>
            <person name="Cahill P."/>
            <person name="Channer S."/>
            <person name="Cheshatsang Y."/>
            <person name="Chuda L."/>
            <person name="Citroen M."/>
            <person name="Collymore A."/>
            <person name="Cooke P."/>
            <person name="Costello M."/>
            <person name="D'Aco K."/>
            <person name="Daza R."/>
            <person name="De Haan G."/>
            <person name="DeGray S."/>
            <person name="DeMaso C."/>
            <person name="Dhargay N."/>
            <person name="Dooley K."/>
            <person name="Dooley E."/>
            <person name="Doricent M."/>
            <person name="Dorje P."/>
            <person name="Dorjee K."/>
            <person name="Dupes A."/>
            <person name="Elong R."/>
            <person name="Falk J."/>
            <person name="Farina A."/>
            <person name="Faro S."/>
            <person name="Ferguson D."/>
            <person name="Fisher S."/>
            <person name="Foley C.D."/>
            <person name="Franke A."/>
            <person name="Friedrich D."/>
            <person name="Gadbois L."/>
            <person name="Gearin G."/>
            <person name="Gearin C.R."/>
            <person name="Giannoukos G."/>
            <person name="Goode T."/>
            <person name="Graham J."/>
            <person name="Grandbois E."/>
            <person name="Grewal S."/>
            <person name="Gyaltsen K."/>
            <person name="Hafez N."/>
            <person name="Hagos B."/>
            <person name="Hall J."/>
            <person name="Henson C."/>
            <person name="Hollinger A."/>
            <person name="Honan T."/>
            <person name="Huard M.D."/>
            <person name="Hughes L."/>
            <person name="Hurhula B."/>
            <person name="Husby M.E."/>
            <person name="Kamat A."/>
            <person name="Kanga B."/>
            <person name="Kashin S."/>
            <person name="Khazanovich D."/>
            <person name="Kisner P."/>
            <person name="Lance K."/>
            <person name="Lara M."/>
            <person name="Lee W."/>
            <person name="Lennon N."/>
            <person name="Letendre F."/>
            <person name="LeVine R."/>
            <person name="Lipovsky A."/>
            <person name="Liu X."/>
            <person name="Liu J."/>
            <person name="Liu S."/>
            <person name="Lokyitsang T."/>
            <person name="Lokyitsang Y."/>
            <person name="Lubonja R."/>
            <person name="Lui A."/>
            <person name="MacDonald P."/>
            <person name="Magnisalis V."/>
            <person name="Maru K."/>
            <person name="Matthews C."/>
            <person name="McCusker W."/>
            <person name="McDonough S."/>
            <person name="Mehta T."/>
            <person name="Meldrim J."/>
            <person name="Meneus L."/>
            <person name="Mihai O."/>
            <person name="Mihalev A."/>
            <person name="Mihova T."/>
            <person name="Mittelman R."/>
            <person name="Mlenga V."/>
            <person name="Montmayeur A."/>
            <person name="Mulrain L."/>
            <person name="Navidi A."/>
            <person name="Naylor J."/>
            <person name="Negash T."/>
            <person name="Nguyen T."/>
            <person name="Nguyen N."/>
            <person name="Nicol R."/>
            <person name="Norbu C."/>
            <person name="Norbu N."/>
            <person name="Novod N."/>
            <person name="O'Neill B."/>
            <person name="Osman S."/>
            <person name="Markiewicz E."/>
            <person name="Oyono O.L."/>
            <person name="Patti C."/>
            <person name="Phunkhang P."/>
            <person name="Pierre F."/>
            <person name="Priest M."/>
            <person name="Raghuraman S."/>
            <person name="Rege F."/>
            <person name="Reyes R."/>
            <person name="Rise C."/>
            <person name="Rogov P."/>
            <person name="Ross K."/>
            <person name="Ryan E."/>
            <person name="Settipalli S."/>
            <person name="Shea T."/>
            <person name="Sherpa N."/>
            <person name="Shi L."/>
            <person name="Shih D."/>
            <person name="Sparrow T."/>
            <person name="Spaulding J."/>
            <person name="Stalker J."/>
            <person name="Stange-Thomann N."/>
            <person name="Stavropoulos S."/>
            <person name="Stone C."/>
            <person name="Strader C."/>
            <person name="Tesfaye S."/>
            <person name="Thomson T."/>
            <person name="Thoulutsang Y."/>
            <person name="Thoulutsang D."/>
            <person name="Topham K."/>
            <person name="Topping I."/>
            <person name="Tsamla T."/>
            <person name="Vassiliev H."/>
            <person name="Vo A."/>
            <person name="Wangchuk T."/>
            <person name="Wangdi T."/>
            <person name="Weiand M."/>
            <person name="Wilkinson J."/>
            <person name="Wilson A."/>
            <person name="Yadav S."/>
            <person name="Young G."/>
            <person name="Yu Q."/>
            <person name="Zembek L."/>
            <person name="Zhong D."/>
            <person name="Zimmer A."/>
            <person name="Zwirko Z."/>
            <person name="Jaffe D.B."/>
            <person name="Alvarez P."/>
            <person name="Brockman W."/>
            <person name="Butler J."/>
            <person name="Chin C."/>
            <person name="Gnerre S."/>
            <person name="Grabherr M."/>
            <person name="Kleber M."/>
            <person name="Mauceli E."/>
            <person name="MacCallum I."/>
        </authorList>
    </citation>
    <scope>NUCLEOTIDE SEQUENCE [LARGE SCALE GENOMIC DNA]</scope>
    <source>
        <strain evidence="10">Tucson 15287-2541.00</strain>
    </source>
</reference>
<evidence type="ECO:0000256" key="7">
    <source>
        <dbReference type="SAM" id="Phobius"/>
    </source>
</evidence>
<dbReference type="HOGENOM" id="CLU_001265_5_0_1"/>
<feature type="transmembrane region" description="Helical" evidence="7">
    <location>
        <begin position="103"/>
        <end position="124"/>
    </location>
</feature>
<dbReference type="OrthoDB" id="2985014at2759"/>
<evidence type="ECO:0000313" key="10">
    <source>
        <dbReference type="Proteomes" id="UP000001070"/>
    </source>
</evidence>
<dbReference type="PANTHER" id="PTHR11662:SF280">
    <property type="entry name" value="FI21844P1-RELATED"/>
    <property type="match status" value="1"/>
</dbReference>
<gene>
    <name evidence="9" type="primary">Dgri\GH19795</name>
    <name evidence="9" type="ORF">Dgri_GH19795</name>
</gene>
<dbReference type="PhylomeDB" id="B4JA23"/>
<evidence type="ECO:0000256" key="5">
    <source>
        <dbReference type="ARBA" id="ARBA00022989"/>
    </source>
</evidence>
<evidence type="ECO:0000259" key="8">
    <source>
        <dbReference type="PROSITE" id="PS50850"/>
    </source>
</evidence>
<dbReference type="GO" id="GO:0006820">
    <property type="term" value="P:monoatomic anion transport"/>
    <property type="evidence" value="ECO:0007669"/>
    <property type="project" value="TreeGrafter"/>
</dbReference>
<dbReference type="GO" id="GO:0016020">
    <property type="term" value="C:membrane"/>
    <property type="evidence" value="ECO:0007669"/>
    <property type="project" value="UniProtKB-SubCell"/>
</dbReference>
<dbReference type="Gene3D" id="1.20.1250.20">
    <property type="entry name" value="MFS general substrate transporter like domains"/>
    <property type="match status" value="1"/>
</dbReference>
<dbReference type="Proteomes" id="UP000001070">
    <property type="component" value="Unassembled WGS sequence"/>
</dbReference>
<keyword evidence="4" id="KW-0769">Symport</keyword>